<reference evidence="2" key="1">
    <citation type="submission" date="2020-08" db="EMBL/GenBank/DDBJ databases">
        <title>Multicomponent nature underlies the extraordinary mechanical properties of spider dragline silk.</title>
        <authorList>
            <person name="Kono N."/>
            <person name="Nakamura H."/>
            <person name="Mori M."/>
            <person name="Yoshida Y."/>
            <person name="Ohtoshi R."/>
            <person name="Malay A.D."/>
            <person name="Moran D.A.P."/>
            <person name="Tomita M."/>
            <person name="Numata K."/>
            <person name="Arakawa K."/>
        </authorList>
    </citation>
    <scope>NUCLEOTIDE SEQUENCE</scope>
</reference>
<dbReference type="EMBL" id="BMAV01019277">
    <property type="protein sequence ID" value="GFY72198.1"/>
    <property type="molecule type" value="Genomic_DNA"/>
</dbReference>
<dbReference type="AlphaFoldDB" id="A0A8X7CKU4"/>
<feature type="compositionally biased region" description="Polar residues" evidence="1">
    <location>
        <begin position="162"/>
        <end position="171"/>
    </location>
</feature>
<accession>A0A8X7CKU4</accession>
<protein>
    <submittedName>
        <fullName evidence="2">Uncharacterized protein</fullName>
    </submittedName>
</protein>
<sequence>MTLTTKKKGTKKLKAKDWDKTVQNRRSPFAILFESHKGGTPGKTMVPYSKIWRIPQRPSTLLLRTDLPSSCGLQGGQKEECSRACGSSSQEAKKPSTILPPHRTDPPSSFSPGGPFLLPPPPRTTPILTLGPEPSSPVPVASRGVKRRMEVPEGGSPKRPKSPQTLSSSEEASPVPLATRDDVDSISSKEDSLVADRYNLRPRKYINYSDSKNSKVKKNHKLAEGSVVSKRDATKFKNNYNSKLTICPLTDPTLFPLGKRVGSLPFSPLFQII</sequence>
<feature type="region of interest" description="Disordered" evidence="1">
    <location>
        <begin position="1"/>
        <end position="20"/>
    </location>
</feature>
<evidence type="ECO:0000256" key="1">
    <source>
        <dbReference type="SAM" id="MobiDB-lite"/>
    </source>
</evidence>
<keyword evidence="3" id="KW-1185">Reference proteome</keyword>
<evidence type="ECO:0000313" key="2">
    <source>
        <dbReference type="EMBL" id="GFY72198.1"/>
    </source>
</evidence>
<feature type="compositionally biased region" description="Low complexity" evidence="1">
    <location>
        <begin position="106"/>
        <end position="116"/>
    </location>
</feature>
<feature type="compositionally biased region" description="Basic residues" evidence="1">
    <location>
        <begin position="1"/>
        <end position="14"/>
    </location>
</feature>
<feature type="region of interest" description="Disordered" evidence="1">
    <location>
        <begin position="69"/>
        <end position="189"/>
    </location>
</feature>
<proteinExistence type="predicted"/>
<organism evidence="2 3">
    <name type="scientific">Trichonephila inaurata madagascariensis</name>
    <dbReference type="NCBI Taxonomy" id="2747483"/>
    <lineage>
        <taxon>Eukaryota</taxon>
        <taxon>Metazoa</taxon>
        <taxon>Ecdysozoa</taxon>
        <taxon>Arthropoda</taxon>
        <taxon>Chelicerata</taxon>
        <taxon>Arachnida</taxon>
        <taxon>Araneae</taxon>
        <taxon>Araneomorphae</taxon>
        <taxon>Entelegynae</taxon>
        <taxon>Araneoidea</taxon>
        <taxon>Nephilidae</taxon>
        <taxon>Trichonephila</taxon>
        <taxon>Trichonephila inaurata</taxon>
    </lineage>
</organism>
<comment type="caution">
    <text evidence="2">The sequence shown here is derived from an EMBL/GenBank/DDBJ whole genome shotgun (WGS) entry which is preliminary data.</text>
</comment>
<evidence type="ECO:0000313" key="3">
    <source>
        <dbReference type="Proteomes" id="UP000886998"/>
    </source>
</evidence>
<feature type="compositionally biased region" description="Basic and acidic residues" evidence="1">
    <location>
        <begin position="179"/>
        <end position="189"/>
    </location>
</feature>
<dbReference type="Proteomes" id="UP000886998">
    <property type="component" value="Unassembled WGS sequence"/>
</dbReference>
<gene>
    <name evidence="2" type="primary">NCL1_60203</name>
    <name evidence="2" type="ORF">TNIN_28571</name>
</gene>
<name>A0A8X7CKU4_9ARAC</name>